<dbReference type="SUPFAM" id="SSF55073">
    <property type="entry name" value="Nucleotide cyclase"/>
    <property type="match status" value="1"/>
</dbReference>
<dbReference type="Pfam" id="PF00563">
    <property type="entry name" value="EAL"/>
    <property type="match status" value="1"/>
</dbReference>
<proteinExistence type="predicted"/>
<sequence>MLQRHQSASQSLSMAAAIALLLCALFSPPALATPVMVFQSLSQSDGLSQNTVNDIFQDSFGFIWLATESGLNRYDGTAFTRHQRDHRNPRSLPADFIWDIAEDRSADLWLATRGSGLVRMNRNNGAFSAVLDIGDPRYADSRNGRSLLIDTQGDIWLGTRDAGVIQFSPKGVLKHWYRGTENQPGGVYDLLEHPDGRLLLATDKGLWQLDPGSGGMRPLGGLNQPASSLMLDTSGRIWIGYFEHGLECISSDGAQRNSFRHQPDAADSLSDDRIRDILQDSNGQLWIATQNGLNLKHPETASFQRFQQDAANPFSLSDDRLMSLAQDHNGLIWIGTRVGGVNRWNPRSWLLGGYEPPELSGAVVLAFADADAEAQQTWVGSFGAPLLRVDQTGQVSARFGPQDGFPERGQSPVTALLRDRDGQLWIGTFDGGLQRYRPQDGRLTTFRHQPDEVASLGADGIMSLHQDRRGHLWIGTFGAGISRLHATTGHIERLPADPSSALHKTRPTAIVEDGFGHIWVGTDGDGLFKLNDQGKVEHNFRHRPGEAGNLGADTIYGLHVDAQGRLWIGTADAGLAHLDPDQLRSERPTFEHLSAAQGLPSNVINGLRSDAAGHLWISTNRGLVRYKPEQAELRQFHQAQGLQSEELNFGAIHRGADGRLFFGGHGGYNSFQPQAITPASQPPRIVITALESVNKPLPSKQPYSALTAIRLGHRDSVLSIEYAALDYTAPELNRYSVMLEGFDSDWSPPSARTRSTYTNLDPGHYLFKIKAANSDGLWTPQAHTLTITVEPAPWATLWAQALYLIAASILLWMFIRWRLRNLQREAQINQLAYYDRITGLPNRDLLEQRGASMIEHNQGLQRSAAFIVVQLGPFKHLQDSLGFRSTDDIMRTISRRLSQVLFGDGESSASRELARLGEESFIAVMQMEAAEMQAMRWARALSEAASVPVEFGAHKVSVQVRVGIACYPKHAQDVLTLIKYADTAAHDAAREGQSGIVFYDSGMTARALDRLTLESDLREAIHADALELHVQGKFDGQRRIVGTEALVRWQHPQRGPISPAMFVPLAEESDLILDLDQWVIGQACATLAHWKRSGYGTSIAVNVSAETFISGRIFTALKRNRQRYDFDPAQLEIEITESVLASDMVLITESLNRIKALGHTLSLDDFGTGYSSLTYLQRFPIDKLKIDQAFVRDLEHRADQRALCTAIVALARSLDMTTVAEGVENPFQLDFLLSLGCDQLQGFVLHKPQLVSDFELAWLKPDQVPKNSS</sequence>
<feature type="chain" id="PRO_5012237334" evidence="1">
    <location>
        <begin position="33"/>
        <end position="1269"/>
    </location>
</feature>
<dbReference type="InterPro" id="IPR011110">
    <property type="entry name" value="Reg_prop"/>
</dbReference>
<dbReference type="InterPro" id="IPR043128">
    <property type="entry name" value="Rev_trsase/Diguanyl_cyclase"/>
</dbReference>
<evidence type="ECO:0000313" key="5">
    <source>
        <dbReference type="Proteomes" id="UP000192342"/>
    </source>
</evidence>
<dbReference type="Pfam" id="PF07495">
    <property type="entry name" value="Y_Y_Y"/>
    <property type="match status" value="1"/>
</dbReference>
<dbReference type="GO" id="GO:0071111">
    <property type="term" value="F:cyclic-guanylate-specific phosphodiesterase activity"/>
    <property type="evidence" value="ECO:0007669"/>
    <property type="project" value="InterPro"/>
</dbReference>
<dbReference type="InterPro" id="IPR011123">
    <property type="entry name" value="Y_Y_Y"/>
</dbReference>
<dbReference type="CDD" id="cd01949">
    <property type="entry name" value="GGDEF"/>
    <property type="match status" value="1"/>
</dbReference>
<organism evidence="4 5">
    <name type="scientific">Oceanococcus atlanticus</name>
    <dbReference type="NCBI Taxonomy" id="1317117"/>
    <lineage>
        <taxon>Bacteria</taxon>
        <taxon>Pseudomonadati</taxon>
        <taxon>Pseudomonadota</taxon>
        <taxon>Gammaproteobacteria</taxon>
        <taxon>Chromatiales</taxon>
        <taxon>Oceanococcaceae</taxon>
        <taxon>Oceanococcus</taxon>
    </lineage>
</organism>
<dbReference type="RefSeq" id="WP_158523160.1">
    <property type="nucleotide sequence ID" value="NZ_AQQV01000002.1"/>
</dbReference>
<dbReference type="EMBL" id="AQQV01000002">
    <property type="protein sequence ID" value="ORE87435.1"/>
    <property type="molecule type" value="Genomic_DNA"/>
</dbReference>
<evidence type="ECO:0000313" key="4">
    <source>
        <dbReference type="EMBL" id="ORE87435.1"/>
    </source>
</evidence>
<dbReference type="Proteomes" id="UP000192342">
    <property type="component" value="Unassembled WGS sequence"/>
</dbReference>
<dbReference type="SMART" id="SM00052">
    <property type="entry name" value="EAL"/>
    <property type="match status" value="1"/>
</dbReference>
<dbReference type="CDD" id="cd01948">
    <property type="entry name" value="EAL"/>
    <property type="match status" value="1"/>
</dbReference>
<dbReference type="SUPFAM" id="SSF141868">
    <property type="entry name" value="EAL domain-like"/>
    <property type="match status" value="1"/>
</dbReference>
<dbReference type="InterPro" id="IPR001633">
    <property type="entry name" value="EAL_dom"/>
</dbReference>
<keyword evidence="5" id="KW-1185">Reference proteome</keyword>
<dbReference type="InterPro" id="IPR000160">
    <property type="entry name" value="GGDEF_dom"/>
</dbReference>
<dbReference type="AlphaFoldDB" id="A0A1Y1SEK6"/>
<gene>
    <name evidence="4" type="ORF">ATO7_10347</name>
</gene>
<feature type="domain" description="GGDEF" evidence="3">
    <location>
        <begin position="862"/>
        <end position="1001"/>
    </location>
</feature>
<dbReference type="PROSITE" id="PS50883">
    <property type="entry name" value="EAL"/>
    <property type="match status" value="1"/>
</dbReference>
<name>A0A1Y1SEK6_9GAMM</name>
<dbReference type="InterPro" id="IPR015943">
    <property type="entry name" value="WD40/YVTN_repeat-like_dom_sf"/>
</dbReference>
<dbReference type="NCBIfam" id="TIGR00254">
    <property type="entry name" value="GGDEF"/>
    <property type="match status" value="1"/>
</dbReference>
<dbReference type="Gene3D" id="2.60.40.10">
    <property type="entry name" value="Immunoglobulins"/>
    <property type="match status" value="1"/>
</dbReference>
<dbReference type="InterPro" id="IPR050706">
    <property type="entry name" value="Cyclic-di-GMP_PDE-like"/>
</dbReference>
<reference evidence="4 5" key="1">
    <citation type="submission" date="2013-04" db="EMBL/GenBank/DDBJ databases">
        <title>Oceanococcus atlanticus 22II-S10r2 Genome Sequencing.</title>
        <authorList>
            <person name="Lai Q."/>
            <person name="Li G."/>
            <person name="Shao Z."/>
        </authorList>
    </citation>
    <scope>NUCLEOTIDE SEQUENCE [LARGE SCALE GENOMIC DNA]</scope>
    <source>
        <strain evidence="4 5">22II-S10r2</strain>
    </source>
</reference>
<dbReference type="OrthoDB" id="9816034at2"/>
<dbReference type="PROSITE" id="PS50887">
    <property type="entry name" value="GGDEF"/>
    <property type="match status" value="1"/>
</dbReference>
<evidence type="ECO:0000259" key="3">
    <source>
        <dbReference type="PROSITE" id="PS50887"/>
    </source>
</evidence>
<feature type="domain" description="EAL" evidence="2">
    <location>
        <begin position="1010"/>
        <end position="1262"/>
    </location>
</feature>
<dbReference type="SUPFAM" id="SSF63829">
    <property type="entry name" value="Calcium-dependent phosphotriesterase"/>
    <property type="match status" value="3"/>
</dbReference>
<keyword evidence="1" id="KW-0732">Signal</keyword>
<dbReference type="InterPro" id="IPR035919">
    <property type="entry name" value="EAL_sf"/>
</dbReference>
<comment type="caution">
    <text evidence="4">The sequence shown here is derived from an EMBL/GenBank/DDBJ whole genome shotgun (WGS) entry which is preliminary data.</text>
</comment>
<dbReference type="InterPro" id="IPR029787">
    <property type="entry name" value="Nucleotide_cyclase"/>
</dbReference>
<dbReference type="Gene3D" id="2.130.10.10">
    <property type="entry name" value="YVTN repeat-like/Quinoprotein amine dehydrogenase"/>
    <property type="match status" value="3"/>
</dbReference>
<dbReference type="PANTHER" id="PTHR33121:SF70">
    <property type="entry name" value="SIGNALING PROTEIN YKOW"/>
    <property type="match status" value="1"/>
</dbReference>
<dbReference type="Pfam" id="PF07494">
    <property type="entry name" value="Reg_prop"/>
    <property type="match status" value="7"/>
</dbReference>
<dbReference type="Gene3D" id="3.30.70.270">
    <property type="match status" value="1"/>
</dbReference>
<protein>
    <submittedName>
        <fullName evidence="4">Diguanylate cyclase/phosphodiesterase</fullName>
    </submittedName>
</protein>
<dbReference type="InterPro" id="IPR013783">
    <property type="entry name" value="Ig-like_fold"/>
</dbReference>
<dbReference type="SMART" id="SM00267">
    <property type="entry name" value="GGDEF"/>
    <property type="match status" value="1"/>
</dbReference>
<dbReference type="STRING" id="1317117.ATO7_10347"/>
<accession>A0A1Y1SEK6</accession>
<feature type="signal peptide" evidence="1">
    <location>
        <begin position="1"/>
        <end position="32"/>
    </location>
</feature>
<evidence type="ECO:0000256" key="1">
    <source>
        <dbReference type="SAM" id="SignalP"/>
    </source>
</evidence>
<dbReference type="Pfam" id="PF00990">
    <property type="entry name" value="GGDEF"/>
    <property type="match status" value="1"/>
</dbReference>
<evidence type="ECO:0000259" key="2">
    <source>
        <dbReference type="PROSITE" id="PS50883"/>
    </source>
</evidence>
<dbReference type="Gene3D" id="3.20.20.450">
    <property type="entry name" value="EAL domain"/>
    <property type="match status" value="1"/>
</dbReference>
<dbReference type="PANTHER" id="PTHR33121">
    <property type="entry name" value="CYCLIC DI-GMP PHOSPHODIESTERASE PDEF"/>
    <property type="match status" value="1"/>
</dbReference>